<evidence type="ECO:0000313" key="7">
    <source>
        <dbReference type="EMBL" id="GBF91362.1"/>
    </source>
</evidence>
<dbReference type="InterPro" id="IPR006575">
    <property type="entry name" value="RWD_dom"/>
</dbReference>
<dbReference type="PANTHER" id="PTHR15628">
    <property type="entry name" value="RWD DOMAIN-CONTAINING PROTEIN 3"/>
    <property type="match status" value="1"/>
</dbReference>
<evidence type="ECO:0000256" key="3">
    <source>
        <dbReference type="ARBA" id="ARBA00015444"/>
    </source>
</evidence>
<dbReference type="Pfam" id="PF05773">
    <property type="entry name" value="RWD"/>
    <property type="match status" value="1"/>
</dbReference>
<evidence type="ECO:0000256" key="2">
    <source>
        <dbReference type="ARBA" id="ARBA00004496"/>
    </source>
</evidence>
<dbReference type="SUPFAM" id="SSF54495">
    <property type="entry name" value="UBC-like"/>
    <property type="match status" value="1"/>
</dbReference>
<dbReference type="PANTHER" id="PTHR15628:SF1">
    <property type="entry name" value="RWD DOMAIN-CONTAINING PROTEIN 3"/>
    <property type="match status" value="1"/>
</dbReference>
<evidence type="ECO:0000259" key="6">
    <source>
        <dbReference type="Pfam" id="PF05773"/>
    </source>
</evidence>
<dbReference type="EMBL" id="BDRX01000024">
    <property type="protein sequence ID" value="GBF91362.1"/>
    <property type="molecule type" value="Genomic_DNA"/>
</dbReference>
<protein>
    <recommendedName>
        <fullName evidence="3">RWD domain-containing protein 3</fullName>
    </recommendedName>
</protein>
<comment type="caution">
    <text evidence="7">The sequence shown here is derived from an EMBL/GenBank/DDBJ whole genome shotgun (WGS) entry which is preliminary data.</text>
</comment>
<dbReference type="InterPro" id="IPR038840">
    <property type="entry name" value="RWDD3"/>
</dbReference>
<dbReference type="InParanoid" id="A0A2V0NXG3"/>
<dbReference type="Proteomes" id="UP000247498">
    <property type="component" value="Unassembled WGS sequence"/>
</dbReference>
<organism evidence="7 8">
    <name type="scientific">Raphidocelis subcapitata</name>
    <dbReference type="NCBI Taxonomy" id="307507"/>
    <lineage>
        <taxon>Eukaryota</taxon>
        <taxon>Viridiplantae</taxon>
        <taxon>Chlorophyta</taxon>
        <taxon>core chlorophytes</taxon>
        <taxon>Chlorophyceae</taxon>
        <taxon>CS clade</taxon>
        <taxon>Sphaeropleales</taxon>
        <taxon>Selenastraceae</taxon>
        <taxon>Raphidocelis</taxon>
    </lineage>
</organism>
<keyword evidence="8" id="KW-1185">Reference proteome</keyword>
<evidence type="ECO:0000313" key="8">
    <source>
        <dbReference type="Proteomes" id="UP000247498"/>
    </source>
</evidence>
<evidence type="ECO:0000256" key="5">
    <source>
        <dbReference type="ARBA" id="ARBA00023242"/>
    </source>
</evidence>
<sequence length="358" mass="36286">MAAAAAAAAPDDPRVGEVVALQAIYGDRFECDEPFAAAALQSGGDGQLPPETAAALAASSCSGTIQISADGGAAWTTLHFCLPPGYPARAARCHAAASPQLPRAEADALTAQLQRRADEAAAAAAAVRADHRGGGGGECLYDLAEAVRDALAGLLLTGPAAASDAAAGQNCAAAAEGLGGGGSGGEEDVARRRVLLRLDHIRNRPLYTKTIRRWVKELGLSGRLLFCRGLILIALEGGGGAVSTYLRRARTELVDVDSGGRKCRERMLSVLEDSQASCAAPSPRSCGSAGAGAGSAWCGTAATGDAAQAPCFLDAPGQGPPFFADFRELDLEGFEDAAALLGCSTAQVLEWAGLARGR</sequence>
<dbReference type="Gene3D" id="3.10.110.10">
    <property type="entry name" value="Ubiquitin Conjugating Enzyme"/>
    <property type="match status" value="1"/>
</dbReference>
<name>A0A2V0NXG3_9CHLO</name>
<proteinExistence type="predicted"/>
<dbReference type="GO" id="GO:0005737">
    <property type="term" value="C:cytoplasm"/>
    <property type="evidence" value="ECO:0007669"/>
    <property type="project" value="UniProtKB-SubCell"/>
</dbReference>
<comment type="subcellular location">
    <subcellularLocation>
        <location evidence="2">Cytoplasm</location>
    </subcellularLocation>
    <subcellularLocation>
        <location evidence="1">Nucleus</location>
    </subcellularLocation>
</comment>
<dbReference type="GO" id="GO:1902073">
    <property type="term" value="P:positive regulation of hypoxia-inducible factor-1alpha signaling pathway"/>
    <property type="evidence" value="ECO:0007669"/>
    <property type="project" value="InterPro"/>
</dbReference>
<dbReference type="OrthoDB" id="167315at2759"/>
<dbReference type="CDD" id="cd24164">
    <property type="entry name" value="RWDD3_C"/>
    <property type="match status" value="1"/>
</dbReference>
<evidence type="ECO:0000256" key="4">
    <source>
        <dbReference type="ARBA" id="ARBA00022490"/>
    </source>
</evidence>
<keyword evidence="4" id="KW-0963">Cytoplasm</keyword>
<evidence type="ECO:0000256" key="1">
    <source>
        <dbReference type="ARBA" id="ARBA00004123"/>
    </source>
</evidence>
<reference evidence="7 8" key="1">
    <citation type="journal article" date="2018" name="Sci. Rep.">
        <title>Raphidocelis subcapitata (=Pseudokirchneriella subcapitata) provides an insight into genome evolution and environmental adaptations in the Sphaeropleales.</title>
        <authorList>
            <person name="Suzuki S."/>
            <person name="Yamaguchi H."/>
            <person name="Nakajima N."/>
            <person name="Kawachi M."/>
        </authorList>
    </citation>
    <scope>NUCLEOTIDE SEQUENCE [LARGE SCALE GENOMIC DNA]</scope>
    <source>
        <strain evidence="7 8">NIES-35</strain>
    </source>
</reference>
<dbReference type="InterPro" id="IPR016135">
    <property type="entry name" value="UBQ-conjugating_enzyme/RWD"/>
</dbReference>
<gene>
    <name evidence="7" type="ORF">Rsub_04102</name>
</gene>
<dbReference type="AlphaFoldDB" id="A0A2V0NXG3"/>
<dbReference type="GO" id="GO:0033235">
    <property type="term" value="P:positive regulation of protein sumoylation"/>
    <property type="evidence" value="ECO:0007669"/>
    <property type="project" value="InterPro"/>
</dbReference>
<feature type="domain" description="RWD" evidence="6">
    <location>
        <begin position="17"/>
        <end position="120"/>
    </location>
</feature>
<keyword evidence="5" id="KW-0539">Nucleus</keyword>
<accession>A0A2V0NXG3</accession>